<keyword evidence="3 6" id="KW-0812">Transmembrane</keyword>
<dbReference type="EMBL" id="SZZP01000001">
    <property type="protein sequence ID" value="TKV83846.1"/>
    <property type="molecule type" value="Genomic_DNA"/>
</dbReference>
<dbReference type="InterPro" id="IPR050833">
    <property type="entry name" value="Poly_Biosynth_Transport"/>
</dbReference>
<protein>
    <submittedName>
        <fullName evidence="7">Polysaccharide transporter</fullName>
    </submittedName>
</protein>
<feature type="transmembrane region" description="Helical" evidence="6">
    <location>
        <begin position="199"/>
        <end position="223"/>
    </location>
</feature>
<feature type="transmembrane region" description="Helical" evidence="6">
    <location>
        <begin position="319"/>
        <end position="338"/>
    </location>
</feature>
<evidence type="ECO:0000256" key="1">
    <source>
        <dbReference type="ARBA" id="ARBA00004651"/>
    </source>
</evidence>
<feature type="transmembrane region" description="Helical" evidence="6">
    <location>
        <begin position="275"/>
        <end position="298"/>
    </location>
</feature>
<feature type="transmembrane region" description="Helical" evidence="6">
    <location>
        <begin position="35"/>
        <end position="59"/>
    </location>
</feature>
<dbReference type="GO" id="GO:0005886">
    <property type="term" value="C:plasma membrane"/>
    <property type="evidence" value="ECO:0007669"/>
    <property type="project" value="UniProtKB-SubCell"/>
</dbReference>
<feature type="transmembrane region" description="Helical" evidence="6">
    <location>
        <begin position="387"/>
        <end position="405"/>
    </location>
</feature>
<evidence type="ECO:0000256" key="2">
    <source>
        <dbReference type="ARBA" id="ARBA00022475"/>
    </source>
</evidence>
<organism evidence="7 8">
    <name type="scientific">Bradyrhizobium elkanii</name>
    <dbReference type="NCBI Taxonomy" id="29448"/>
    <lineage>
        <taxon>Bacteria</taxon>
        <taxon>Pseudomonadati</taxon>
        <taxon>Pseudomonadota</taxon>
        <taxon>Alphaproteobacteria</taxon>
        <taxon>Hyphomicrobiales</taxon>
        <taxon>Nitrobacteraceae</taxon>
        <taxon>Bradyrhizobium</taxon>
    </lineage>
</organism>
<evidence type="ECO:0000256" key="5">
    <source>
        <dbReference type="ARBA" id="ARBA00023136"/>
    </source>
</evidence>
<feature type="transmembrane region" description="Helical" evidence="6">
    <location>
        <begin position="132"/>
        <end position="153"/>
    </location>
</feature>
<reference evidence="7 8" key="1">
    <citation type="submission" date="2019-05" db="EMBL/GenBank/DDBJ databases">
        <title>Draft Genome of Bradyrhizobium elkanii strain SEMIA 938, Used in Commercial Inoculants for Lupinus spp. in Brazil.</title>
        <authorList>
            <person name="Hungria M."/>
            <person name="Delamuta J.R.M."/>
            <person name="Ribeiro R.A."/>
            <person name="Nogueira M.A."/>
        </authorList>
    </citation>
    <scope>NUCLEOTIDE SEQUENCE [LARGE SCALE GENOMIC DNA]</scope>
    <source>
        <strain evidence="7 8">Semia 938</strain>
    </source>
</reference>
<dbReference type="Proteomes" id="UP000305095">
    <property type="component" value="Unassembled WGS sequence"/>
</dbReference>
<dbReference type="RefSeq" id="WP_137476408.1">
    <property type="nucleotide sequence ID" value="NZ_SZZP01000001.1"/>
</dbReference>
<accession>A0A4U6SG10</accession>
<comment type="caution">
    <text evidence="7">The sequence shown here is derived from an EMBL/GenBank/DDBJ whole genome shotgun (WGS) entry which is preliminary data.</text>
</comment>
<evidence type="ECO:0000313" key="8">
    <source>
        <dbReference type="Proteomes" id="UP000305095"/>
    </source>
</evidence>
<feature type="transmembrane region" description="Helical" evidence="6">
    <location>
        <begin position="358"/>
        <end position="380"/>
    </location>
</feature>
<name>A0A4U6SG10_BRAEL</name>
<feature type="transmembrane region" description="Helical" evidence="6">
    <location>
        <begin position="108"/>
        <end position="126"/>
    </location>
</feature>
<evidence type="ECO:0000256" key="4">
    <source>
        <dbReference type="ARBA" id="ARBA00022989"/>
    </source>
</evidence>
<keyword evidence="5 6" id="KW-0472">Membrane</keyword>
<feature type="transmembrane region" description="Helical" evidence="6">
    <location>
        <begin position="244"/>
        <end position="269"/>
    </location>
</feature>
<keyword evidence="4 6" id="KW-1133">Transmembrane helix</keyword>
<feature type="transmembrane region" description="Helical" evidence="6">
    <location>
        <begin position="65"/>
        <end position="87"/>
    </location>
</feature>
<feature type="transmembrane region" description="Helical" evidence="6">
    <location>
        <begin position="411"/>
        <end position="431"/>
    </location>
</feature>
<keyword evidence="2" id="KW-1003">Cell membrane</keyword>
<dbReference type="AlphaFoldDB" id="A0A4U6SG10"/>
<feature type="transmembrane region" description="Helical" evidence="6">
    <location>
        <begin position="173"/>
        <end position="193"/>
    </location>
</feature>
<proteinExistence type="predicted"/>
<evidence type="ECO:0000313" key="7">
    <source>
        <dbReference type="EMBL" id="TKV83846.1"/>
    </source>
</evidence>
<evidence type="ECO:0000256" key="3">
    <source>
        <dbReference type="ARBA" id="ARBA00022692"/>
    </source>
</evidence>
<comment type="subcellular location">
    <subcellularLocation>
        <location evidence="1">Cell membrane</location>
        <topology evidence="1">Multi-pass membrane protein</topology>
    </subcellularLocation>
</comment>
<dbReference type="PANTHER" id="PTHR30250">
    <property type="entry name" value="PST FAMILY PREDICTED COLANIC ACID TRANSPORTER"/>
    <property type="match status" value="1"/>
</dbReference>
<dbReference type="PANTHER" id="PTHR30250:SF26">
    <property type="entry name" value="PSMA PROTEIN"/>
    <property type="match status" value="1"/>
</dbReference>
<sequence length="439" mass="45643">MSALTDRLDRAAAQTRVACAMSGLLRRLRRAGGNVALGLIDQALLSGSAFVLTIVLANVLDINSFGGFSVAWSFSILIEAVFLRGLFDDGLPATAHRIPKSLWPQLRLGLYLSSLLASGALGLLLVSGGLVIVAVGGDAGGLVIATGLAIPAVRLQSMFRRICYLDGRLPRALASSLSYCVALVVSAGLMIALKLAGAAAAMACIAISAALAGSLLLAHTSELARPQARIFRGSLQRLFRNGRWFVATSLTYWIGSIGLIPVCGFLIGLDASASLRILLLVFAPLSQFCATMFSVRLPEIAAELRAGRRSAVVAAARENALLLGSIAAAYGTVVVLLGQRILALVIHGQSYEIGTGSLALMGAAMALDAVWLGLALPLFATGKPQRFMLSRIAGLVALCCVLPFAAEAWQVMGAVAAMVASSTASVITVVLTNSARERT</sequence>
<evidence type="ECO:0000256" key="6">
    <source>
        <dbReference type="SAM" id="Phobius"/>
    </source>
</evidence>
<gene>
    <name evidence="7" type="ORF">FDV58_01205</name>
</gene>